<feature type="transmembrane region" description="Helical" evidence="6">
    <location>
        <begin position="58"/>
        <end position="80"/>
    </location>
</feature>
<dbReference type="GO" id="GO:0005886">
    <property type="term" value="C:plasma membrane"/>
    <property type="evidence" value="ECO:0007669"/>
    <property type="project" value="UniProtKB-SubCell"/>
</dbReference>
<dbReference type="InterPro" id="IPR032816">
    <property type="entry name" value="VTT_dom"/>
</dbReference>
<feature type="transmembrane region" description="Helical" evidence="6">
    <location>
        <begin position="12"/>
        <end position="31"/>
    </location>
</feature>
<keyword evidence="5 6" id="KW-0472">Membrane</keyword>
<accession>A0A1F5EIF2</accession>
<reference evidence="8 9" key="1">
    <citation type="journal article" date="2016" name="Nat. Commun.">
        <title>Thousands of microbial genomes shed light on interconnected biogeochemical processes in an aquifer system.</title>
        <authorList>
            <person name="Anantharaman K."/>
            <person name="Brown C.T."/>
            <person name="Hug L.A."/>
            <person name="Sharon I."/>
            <person name="Castelle C.J."/>
            <person name="Probst A.J."/>
            <person name="Thomas B.C."/>
            <person name="Singh A."/>
            <person name="Wilkins M.J."/>
            <person name="Karaoz U."/>
            <person name="Brodie E.L."/>
            <person name="Williams K.H."/>
            <person name="Hubbard S.S."/>
            <person name="Banfield J.F."/>
        </authorList>
    </citation>
    <scope>NUCLEOTIDE SEQUENCE [LARGE SCALE GENOMIC DNA]</scope>
</reference>
<protein>
    <submittedName>
        <fullName evidence="8">Alkaline phosphatase</fullName>
    </submittedName>
</protein>
<evidence type="ECO:0000256" key="5">
    <source>
        <dbReference type="ARBA" id="ARBA00023136"/>
    </source>
</evidence>
<sequence>MITAILETIGGWIVSVISDLGYLGIVLLMAIESANIPLPSEIIMPFSGYLVSTGQFNLWWAGFYGAVGCVVGSILSYWLGAYGGRPLVEKYGKYILISHHDLDSADRFFKKYGDAAVFIGRLLPVVRTFISFPAGIARMNFGRFVIYSFLGSLPFTLLLAYIGQKLGENREILKTYFHRFDIIIGIIILAGIVWYIWRHVKNIKYQKSNIKN</sequence>
<dbReference type="Proteomes" id="UP000176451">
    <property type="component" value="Unassembled WGS sequence"/>
</dbReference>
<dbReference type="STRING" id="1797469.A3F08_00945"/>
<evidence type="ECO:0000256" key="2">
    <source>
        <dbReference type="ARBA" id="ARBA00022475"/>
    </source>
</evidence>
<evidence type="ECO:0000256" key="1">
    <source>
        <dbReference type="ARBA" id="ARBA00004651"/>
    </source>
</evidence>
<evidence type="ECO:0000256" key="6">
    <source>
        <dbReference type="SAM" id="Phobius"/>
    </source>
</evidence>
<dbReference type="PANTHER" id="PTHR42709:SF6">
    <property type="entry name" value="UNDECAPRENYL PHOSPHATE TRANSPORTER A"/>
    <property type="match status" value="1"/>
</dbReference>
<comment type="caution">
    <text evidence="8">The sequence shown here is derived from an EMBL/GenBank/DDBJ whole genome shotgun (WGS) entry which is preliminary data.</text>
</comment>
<organism evidence="8 9">
    <name type="scientific">Candidatus Berkelbacteria bacterium RIFCSPHIGHO2_12_FULL_36_9</name>
    <dbReference type="NCBI Taxonomy" id="1797469"/>
    <lineage>
        <taxon>Bacteria</taxon>
        <taxon>Candidatus Berkelbacteria</taxon>
    </lineage>
</organism>
<keyword evidence="3 6" id="KW-0812">Transmembrane</keyword>
<dbReference type="AlphaFoldDB" id="A0A1F5EIF2"/>
<dbReference type="EMBL" id="MEZV01000019">
    <property type="protein sequence ID" value="OGD67110.1"/>
    <property type="molecule type" value="Genomic_DNA"/>
</dbReference>
<keyword evidence="4 6" id="KW-1133">Transmembrane helix</keyword>
<dbReference type="Pfam" id="PF09335">
    <property type="entry name" value="VTT_dom"/>
    <property type="match status" value="1"/>
</dbReference>
<proteinExistence type="predicted"/>
<name>A0A1F5EIF2_9BACT</name>
<feature type="transmembrane region" description="Helical" evidence="6">
    <location>
        <begin position="144"/>
        <end position="164"/>
    </location>
</feature>
<dbReference type="InterPro" id="IPR051311">
    <property type="entry name" value="DedA_domain"/>
</dbReference>
<feature type="transmembrane region" description="Helical" evidence="6">
    <location>
        <begin position="176"/>
        <end position="197"/>
    </location>
</feature>
<evidence type="ECO:0000313" key="9">
    <source>
        <dbReference type="Proteomes" id="UP000176451"/>
    </source>
</evidence>
<evidence type="ECO:0000313" key="8">
    <source>
        <dbReference type="EMBL" id="OGD67110.1"/>
    </source>
</evidence>
<evidence type="ECO:0000256" key="4">
    <source>
        <dbReference type="ARBA" id="ARBA00022989"/>
    </source>
</evidence>
<keyword evidence="2" id="KW-1003">Cell membrane</keyword>
<evidence type="ECO:0000256" key="3">
    <source>
        <dbReference type="ARBA" id="ARBA00022692"/>
    </source>
</evidence>
<comment type="subcellular location">
    <subcellularLocation>
        <location evidence="1">Cell membrane</location>
        <topology evidence="1">Multi-pass membrane protein</topology>
    </subcellularLocation>
</comment>
<evidence type="ECO:0000259" key="7">
    <source>
        <dbReference type="Pfam" id="PF09335"/>
    </source>
</evidence>
<feature type="domain" description="VTT" evidence="7">
    <location>
        <begin position="39"/>
        <end position="164"/>
    </location>
</feature>
<gene>
    <name evidence="8" type="ORF">A3F08_00945</name>
</gene>
<dbReference type="PANTHER" id="PTHR42709">
    <property type="entry name" value="ALKALINE PHOSPHATASE LIKE PROTEIN"/>
    <property type="match status" value="1"/>
</dbReference>